<evidence type="ECO:0000313" key="2">
    <source>
        <dbReference type="Proteomes" id="UP000249873"/>
    </source>
</evidence>
<dbReference type="OrthoDB" id="9772295at2"/>
<dbReference type="RefSeq" id="WP_111373112.1">
    <property type="nucleotide sequence ID" value="NZ_CP029480.1"/>
</dbReference>
<name>A0A2Z4GFB1_9BACT</name>
<proteinExistence type="predicted"/>
<dbReference type="EMBL" id="CP029480">
    <property type="protein sequence ID" value="AWV99744.1"/>
    <property type="molecule type" value="Genomic_DNA"/>
</dbReference>
<reference evidence="1 2" key="1">
    <citation type="submission" date="2018-05" db="EMBL/GenBank/DDBJ databases">
        <title>Complete genome sequence of Arcticibacterium luteifluviistationis SM1504T, a cytophagaceae bacterium isolated from Arctic surface seawater.</title>
        <authorList>
            <person name="Li Y."/>
            <person name="Qin Q.-L."/>
        </authorList>
    </citation>
    <scope>NUCLEOTIDE SEQUENCE [LARGE SCALE GENOMIC DNA]</scope>
    <source>
        <strain evidence="1 2">SM1504</strain>
    </source>
</reference>
<dbReference type="Proteomes" id="UP000249873">
    <property type="component" value="Chromosome"/>
</dbReference>
<protein>
    <recommendedName>
        <fullName evidence="3">DUF1800 domain-containing protein</fullName>
    </recommendedName>
</protein>
<organism evidence="1 2">
    <name type="scientific">Arcticibacterium luteifluviistationis</name>
    <dbReference type="NCBI Taxonomy" id="1784714"/>
    <lineage>
        <taxon>Bacteria</taxon>
        <taxon>Pseudomonadati</taxon>
        <taxon>Bacteroidota</taxon>
        <taxon>Cytophagia</taxon>
        <taxon>Cytophagales</taxon>
        <taxon>Leadbetterellaceae</taxon>
        <taxon>Arcticibacterium</taxon>
    </lineage>
</organism>
<accession>A0A2Z4GFB1</accession>
<keyword evidence="2" id="KW-1185">Reference proteome</keyword>
<dbReference type="KEGG" id="als:DJ013_16820"/>
<evidence type="ECO:0000313" key="1">
    <source>
        <dbReference type="EMBL" id="AWV99744.1"/>
    </source>
</evidence>
<dbReference type="Pfam" id="PF08811">
    <property type="entry name" value="DUF1800"/>
    <property type="match status" value="1"/>
</dbReference>
<dbReference type="InterPro" id="IPR014917">
    <property type="entry name" value="DUF1800"/>
</dbReference>
<evidence type="ECO:0008006" key="3">
    <source>
        <dbReference type="Google" id="ProtNLM"/>
    </source>
</evidence>
<sequence length="518" mass="59463">MANSTSRRAFFNSLLGGTNQLAVSSLDEHTTPLNIADVYHLLRRCCFSVDETFAKTLVGKTAKEAVNLLINNAPSLNKPTPNFDLNQGFKNPNLLGAGSPAYQQERTFNLETHFKQNDILKDWWVNLMKADTKSLSEKVTFMWHGHFTTQYEGNEPIAAQWIYRQNELYRSLFLPNFKLFLEKVTVDGAMLMYLNGNENVREAPNENYARELFELFSIGIDDGNYTENDIREAAKVLTGWKASHFIEDQNLYTPYFNTGNYSTDDKEVFGVKFTVDYEVTKDNAYKNAVEKLSSVILEQKGEAVSKFMAANFYNYFVYSKPITEENSIINELAEHFKSSGFNLKSMLVKLLSSKHFFDVNNRGVQIKNHLETLISFSSHFEIETNLLNKWTKEFGLEPLNPPNVSGWKGYRNWITTKTLPAYIHEFSKIITAKTNLEMGDWAAKNEGFFESRALVEDICFKLFPKLPNSERIEKLEKVLLGGAPYYEWPEIAQNKENAGLRVKALLKAMFKLPDFYLN</sequence>
<dbReference type="AlphaFoldDB" id="A0A2Z4GFB1"/>
<gene>
    <name evidence="1" type="ORF">DJ013_16820</name>
</gene>